<dbReference type="Proteomes" id="UP000068164">
    <property type="component" value="Unassembled WGS sequence"/>
</dbReference>
<reference evidence="3 4" key="1">
    <citation type="submission" date="2015-11" db="EMBL/GenBank/DDBJ databases">
        <title>Draft Genome Sequence of the Strain BR 10423 (Rhizobium sp.) isolated from nodules of Mimosa pudica.</title>
        <authorList>
            <person name="Barauna A.C."/>
            <person name="Zilli J.E."/>
            <person name="Simoes-Araujo J.L."/>
            <person name="Reis V.M."/>
            <person name="James E.K."/>
            <person name="Reis F.B.Jr."/>
            <person name="Rouws L.F."/>
            <person name="Passos S.R."/>
            <person name="Gois S.R."/>
        </authorList>
    </citation>
    <scope>NUCLEOTIDE SEQUENCE [LARGE SCALE GENOMIC DNA]</scope>
    <source>
        <strain evidence="3 4">BR10423</strain>
    </source>
</reference>
<protein>
    <submittedName>
        <fullName evidence="3">Plasmid stabilization protein</fullName>
    </submittedName>
</protein>
<comment type="caution">
    <text evidence="3">The sequence shown here is derived from an EMBL/GenBank/DDBJ whole genome shotgun (WGS) entry which is preliminary data.</text>
</comment>
<dbReference type="OrthoDB" id="8369899at2"/>
<dbReference type="InterPro" id="IPR051803">
    <property type="entry name" value="TA_system_RelE-like_toxin"/>
</dbReference>
<keyword evidence="2" id="KW-1277">Toxin-antitoxin system</keyword>
<name>A0A109JVN3_9HYPH</name>
<dbReference type="Pfam" id="PF05016">
    <property type="entry name" value="ParE_toxin"/>
    <property type="match status" value="1"/>
</dbReference>
<dbReference type="PANTHER" id="PTHR33755">
    <property type="entry name" value="TOXIN PARE1-RELATED"/>
    <property type="match status" value="1"/>
</dbReference>
<dbReference type="PANTHER" id="PTHR33755:SF6">
    <property type="entry name" value="PLASMID STABILIZATION SYSTEM PROTEIN"/>
    <property type="match status" value="1"/>
</dbReference>
<dbReference type="InterPro" id="IPR035093">
    <property type="entry name" value="RelE/ParE_toxin_dom_sf"/>
</dbReference>
<keyword evidence="4" id="KW-1185">Reference proteome</keyword>
<evidence type="ECO:0000313" key="4">
    <source>
        <dbReference type="Proteomes" id="UP000068164"/>
    </source>
</evidence>
<gene>
    <name evidence="3" type="ORF">AS026_35880</name>
</gene>
<dbReference type="EMBL" id="LNCD01000048">
    <property type="protein sequence ID" value="KWV55948.1"/>
    <property type="molecule type" value="Genomic_DNA"/>
</dbReference>
<dbReference type="Gene3D" id="3.30.2310.20">
    <property type="entry name" value="RelE-like"/>
    <property type="match status" value="1"/>
</dbReference>
<comment type="similarity">
    <text evidence="1">Belongs to the RelE toxin family.</text>
</comment>
<proteinExistence type="inferred from homology"/>
<evidence type="ECO:0000256" key="1">
    <source>
        <dbReference type="ARBA" id="ARBA00006226"/>
    </source>
</evidence>
<dbReference type="RefSeq" id="WP_007539876.1">
    <property type="nucleotide sequence ID" value="NZ_LNCD01000048.1"/>
</dbReference>
<accession>A0A109JVN3</accession>
<dbReference type="InterPro" id="IPR007712">
    <property type="entry name" value="RelE/ParE_toxin"/>
</dbReference>
<evidence type="ECO:0000256" key="2">
    <source>
        <dbReference type="ARBA" id="ARBA00022649"/>
    </source>
</evidence>
<sequence>MDIVFAPAAAQDIEEIGDYIYAENPPAAIRFIMGLRSRCSRIADAPNGGAPRFSLWPGLRSVGFRPYIIFYTVHDDSVRIERVLHGARDIEAILGDD</sequence>
<organism evidence="3 4">
    <name type="scientific">Rhizobium altiplani</name>
    <dbReference type="NCBI Taxonomy" id="1864509"/>
    <lineage>
        <taxon>Bacteria</taxon>
        <taxon>Pseudomonadati</taxon>
        <taxon>Pseudomonadota</taxon>
        <taxon>Alphaproteobacteria</taxon>
        <taxon>Hyphomicrobiales</taxon>
        <taxon>Rhizobiaceae</taxon>
        <taxon>Rhizobium/Agrobacterium group</taxon>
        <taxon>Rhizobium</taxon>
    </lineage>
</organism>
<dbReference type="AlphaFoldDB" id="A0A109JVN3"/>
<evidence type="ECO:0000313" key="3">
    <source>
        <dbReference type="EMBL" id="KWV55948.1"/>
    </source>
</evidence>